<evidence type="ECO:0000313" key="7">
    <source>
        <dbReference type="Proteomes" id="UP001198220"/>
    </source>
</evidence>
<name>A0AAE3A8J5_9FIRM</name>
<dbReference type="InterPro" id="IPR036034">
    <property type="entry name" value="PDZ_sf"/>
</dbReference>
<dbReference type="Pfam" id="PF13180">
    <property type="entry name" value="PDZ_2"/>
    <property type="match status" value="1"/>
</dbReference>
<keyword evidence="4" id="KW-0472">Membrane</keyword>
<dbReference type="SMART" id="SM00228">
    <property type="entry name" value="PDZ"/>
    <property type="match status" value="1"/>
</dbReference>
<proteinExistence type="inferred from homology"/>
<dbReference type="Pfam" id="PF13365">
    <property type="entry name" value="Trypsin_2"/>
    <property type="match status" value="1"/>
</dbReference>
<keyword evidence="4" id="KW-1133">Transmembrane helix</keyword>
<sequence length="424" mass="46628">MGEEKRDRDAEFSFMKEKIKEQPLYRNPWLRRIATAVICGFLFALAAVAVWAFVLPWVRFRTEKQEVKQFELPAEETTVEEDVTETEEESPIYITETVSMEVEDYRKLYQQLMQLGNQVEKSLVNIAAVSTDTDWFDETYTTQNSVCGTVVGDNGVELLILTEYAEISNGDQLLVTFFDHTTASGTLKKYDRNTGLAVVSVNLGDIEDGTRELVQGVEVGSSRSVRSGEPVIAVGSPMGTFGSVLFGNLTSVSQSAELYDSAYNILTTNIAGVDSGSGVLVNLDGKVIGFIQNQCEVQAQKDTIQAYGISDLKEVIEHLSNNQDIVYMGIVGADVTTAISETENIPIGVYVSEVQLNSPAIRAGIQPGDIITSISGQPVTNQKDMMSVLLKCADGQSIQVVCERPSKTEYQELTFTVELKVLEK</sequence>
<dbReference type="SUPFAM" id="SSF50494">
    <property type="entry name" value="Trypsin-like serine proteases"/>
    <property type="match status" value="1"/>
</dbReference>
<organism evidence="6 7">
    <name type="scientific">Hominiventricola filiformis</name>
    <dbReference type="NCBI Taxonomy" id="2885352"/>
    <lineage>
        <taxon>Bacteria</taxon>
        <taxon>Bacillati</taxon>
        <taxon>Bacillota</taxon>
        <taxon>Clostridia</taxon>
        <taxon>Lachnospirales</taxon>
        <taxon>Lachnospiraceae</taxon>
        <taxon>Hominiventricola</taxon>
    </lineage>
</organism>
<comment type="similarity">
    <text evidence="1">Belongs to the peptidase S1C family.</text>
</comment>
<evidence type="ECO:0000256" key="1">
    <source>
        <dbReference type="ARBA" id="ARBA00010541"/>
    </source>
</evidence>
<dbReference type="EMBL" id="JAJEPS010000005">
    <property type="protein sequence ID" value="MCC2125860.1"/>
    <property type="molecule type" value="Genomic_DNA"/>
</dbReference>
<dbReference type="GO" id="GO:0006508">
    <property type="term" value="P:proteolysis"/>
    <property type="evidence" value="ECO:0007669"/>
    <property type="project" value="UniProtKB-KW"/>
</dbReference>
<dbReference type="PANTHER" id="PTHR22939">
    <property type="entry name" value="SERINE PROTEASE FAMILY S1C HTRA-RELATED"/>
    <property type="match status" value="1"/>
</dbReference>
<comment type="caution">
    <text evidence="6">The sequence shown here is derived from an EMBL/GenBank/DDBJ whole genome shotgun (WGS) entry which is preliminary data.</text>
</comment>
<keyword evidence="7" id="KW-1185">Reference proteome</keyword>
<dbReference type="Proteomes" id="UP001198220">
    <property type="component" value="Unassembled WGS sequence"/>
</dbReference>
<feature type="transmembrane region" description="Helical" evidence="4">
    <location>
        <begin position="33"/>
        <end position="58"/>
    </location>
</feature>
<dbReference type="PRINTS" id="PR00834">
    <property type="entry name" value="PROTEASES2C"/>
</dbReference>
<feature type="domain" description="PDZ" evidence="5">
    <location>
        <begin position="329"/>
        <end position="381"/>
    </location>
</feature>
<dbReference type="CDD" id="cd06779">
    <property type="entry name" value="cpPDZ_Deg_HtrA-like"/>
    <property type="match status" value="1"/>
</dbReference>
<keyword evidence="4" id="KW-0812">Transmembrane</keyword>
<reference evidence="6 7" key="1">
    <citation type="submission" date="2021-10" db="EMBL/GenBank/DDBJ databases">
        <title>Anaerobic single-cell dispensing facilitates the cultivation of human gut bacteria.</title>
        <authorList>
            <person name="Afrizal A."/>
        </authorList>
    </citation>
    <scope>NUCLEOTIDE SEQUENCE [LARGE SCALE GENOMIC DNA]</scope>
    <source>
        <strain evidence="6 7">CLA-AA-H276</strain>
    </source>
</reference>
<evidence type="ECO:0000259" key="5">
    <source>
        <dbReference type="PROSITE" id="PS50106"/>
    </source>
</evidence>
<evidence type="ECO:0000256" key="3">
    <source>
        <dbReference type="ARBA" id="ARBA00022801"/>
    </source>
</evidence>
<dbReference type="PROSITE" id="PS50106">
    <property type="entry name" value="PDZ"/>
    <property type="match status" value="1"/>
</dbReference>
<dbReference type="Gene3D" id="2.30.42.10">
    <property type="match status" value="1"/>
</dbReference>
<dbReference type="Gene3D" id="2.40.10.10">
    <property type="entry name" value="Trypsin-like serine proteases"/>
    <property type="match status" value="2"/>
</dbReference>
<dbReference type="PANTHER" id="PTHR22939:SF129">
    <property type="entry name" value="SERINE PROTEASE HTRA2, MITOCHONDRIAL"/>
    <property type="match status" value="1"/>
</dbReference>
<dbReference type="InterPro" id="IPR001478">
    <property type="entry name" value="PDZ"/>
</dbReference>
<dbReference type="RefSeq" id="WP_308459154.1">
    <property type="nucleotide sequence ID" value="NZ_JAJEPS010000005.1"/>
</dbReference>
<keyword evidence="3" id="KW-0378">Hydrolase</keyword>
<dbReference type="AlphaFoldDB" id="A0AAE3A8J5"/>
<dbReference type="InterPro" id="IPR001940">
    <property type="entry name" value="Peptidase_S1C"/>
</dbReference>
<accession>A0AAE3A8J5</accession>
<keyword evidence="2 6" id="KW-0645">Protease</keyword>
<protein>
    <submittedName>
        <fullName evidence="6">S1C family serine protease</fullName>
    </submittedName>
</protein>
<evidence type="ECO:0000313" key="6">
    <source>
        <dbReference type="EMBL" id="MCC2125860.1"/>
    </source>
</evidence>
<dbReference type="GO" id="GO:0004252">
    <property type="term" value="F:serine-type endopeptidase activity"/>
    <property type="evidence" value="ECO:0007669"/>
    <property type="project" value="InterPro"/>
</dbReference>
<gene>
    <name evidence="6" type="ORF">LKD36_06665</name>
</gene>
<evidence type="ECO:0000256" key="4">
    <source>
        <dbReference type="SAM" id="Phobius"/>
    </source>
</evidence>
<dbReference type="SUPFAM" id="SSF50156">
    <property type="entry name" value="PDZ domain-like"/>
    <property type="match status" value="1"/>
</dbReference>
<dbReference type="InterPro" id="IPR043504">
    <property type="entry name" value="Peptidase_S1_PA_chymotrypsin"/>
</dbReference>
<dbReference type="InterPro" id="IPR009003">
    <property type="entry name" value="Peptidase_S1_PA"/>
</dbReference>
<evidence type="ECO:0000256" key="2">
    <source>
        <dbReference type="ARBA" id="ARBA00022670"/>
    </source>
</evidence>